<dbReference type="PANTHER" id="PTHR43861">
    <property type="entry name" value="TRANS-ACONITATE 2-METHYLTRANSFERASE-RELATED"/>
    <property type="match status" value="1"/>
</dbReference>
<dbReference type="Gene3D" id="3.40.50.150">
    <property type="entry name" value="Vaccinia Virus protein VP39"/>
    <property type="match status" value="1"/>
</dbReference>
<evidence type="ECO:0000313" key="3">
    <source>
        <dbReference type="EMBL" id="MFG3816396.1"/>
    </source>
</evidence>
<organism evidence="3 4">
    <name type="scientific">Limnothrix redekei LRLZ20PSL1</name>
    <dbReference type="NCBI Taxonomy" id="3112953"/>
    <lineage>
        <taxon>Bacteria</taxon>
        <taxon>Bacillati</taxon>
        <taxon>Cyanobacteriota</taxon>
        <taxon>Cyanophyceae</taxon>
        <taxon>Pseudanabaenales</taxon>
        <taxon>Pseudanabaenaceae</taxon>
        <taxon>Limnothrix</taxon>
    </lineage>
</organism>
<dbReference type="GO" id="GO:0008168">
    <property type="term" value="F:methyltransferase activity"/>
    <property type="evidence" value="ECO:0007669"/>
    <property type="project" value="UniProtKB-KW"/>
</dbReference>
<proteinExistence type="predicted"/>
<dbReference type="Proteomes" id="UP001604335">
    <property type="component" value="Unassembled WGS sequence"/>
</dbReference>
<dbReference type="RefSeq" id="WP_393010265.1">
    <property type="nucleotide sequence ID" value="NZ_JAZAQF010000012.1"/>
</dbReference>
<sequence>MQSWTEGYVAEVDYTHGFYRELAPTHLNYVLLCKGLQAPPLDRAFTYCELGCGQGNTTNLLAAANPQGDFYATDFNPSHIVHAQTLAREIGLKNIHFFDDSFQDFADRAELPDFDFITLHGVFSWISPENRQQIVNFIRKKLKVGGVVYLSYNAMPGWSAFLGMRELIQAQVLSQSGPITKRFDLALNFAKAIAEQEAIYFKSQPAALDRLQQISTMSRNYLVHEYCNRHFMPLFHREVVELLDEAKASFLVSAHLGDQMEHFRLQPNQLQTLQTIEDPVLRETLRDVYTNQSFRRDIFGRGTVPLASLAQRDRLDQQTFALTLRSSQIPKEYPCPVATVHLDAEPFKTIIAGLSDRPHTMAELAQQLPQLAWRDLHLSLAIAVDGGWAMPVVPQAAVKATRETCHRFNRAIARRALTENKIQLLAAPLVGSGIAVDQTILLFLESMWRKTPGPELAFETYKRMGLKLQKNGETVENDAENLQLLKTSWEQFQSQTGPWLKSLQIL</sequence>
<feature type="domain" description="Methyltransferase regulatory" evidence="2">
    <location>
        <begin position="219"/>
        <end position="299"/>
    </location>
</feature>
<protein>
    <submittedName>
        <fullName evidence="3">Methyltransferase regulatory domain-containing protein</fullName>
    </submittedName>
</protein>
<accession>A0ABW7C5R0</accession>
<name>A0ABW7C5R0_9CYAN</name>
<dbReference type="InterPro" id="IPR029063">
    <property type="entry name" value="SAM-dependent_MTases_sf"/>
</dbReference>
<keyword evidence="3" id="KW-0808">Transferase</keyword>
<dbReference type="CDD" id="cd02440">
    <property type="entry name" value="AdoMet_MTases"/>
    <property type="match status" value="1"/>
</dbReference>
<keyword evidence="4" id="KW-1185">Reference proteome</keyword>
<comment type="caution">
    <text evidence="3">The sequence shown here is derived from an EMBL/GenBank/DDBJ whole genome shotgun (WGS) entry which is preliminary data.</text>
</comment>
<evidence type="ECO:0000259" key="1">
    <source>
        <dbReference type="Pfam" id="PF08242"/>
    </source>
</evidence>
<gene>
    <name evidence="3" type="ORF">VPK24_02010</name>
</gene>
<keyword evidence="3" id="KW-0489">Methyltransferase</keyword>
<dbReference type="InterPro" id="IPR018773">
    <property type="entry name" value="MeTrfase_reg_dom_prd"/>
</dbReference>
<evidence type="ECO:0000259" key="2">
    <source>
        <dbReference type="Pfam" id="PF10119"/>
    </source>
</evidence>
<dbReference type="InterPro" id="IPR013217">
    <property type="entry name" value="Methyltransf_12"/>
</dbReference>
<dbReference type="Pfam" id="PF10119">
    <property type="entry name" value="MethyTransf_Reg"/>
    <property type="match status" value="1"/>
</dbReference>
<dbReference type="PANTHER" id="PTHR43861:SF1">
    <property type="entry name" value="TRANS-ACONITATE 2-METHYLTRANSFERASE"/>
    <property type="match status" value="1"/>
</dbReference>
<evidence type="ECO:0000313" key="4">
    <source>
        <dbReference type="Proteomes" id="UP001604335"/>
    </source>
</evidence>
<dbReference type="SUPFAM" id="SSF53335">
    <property type="entry name" value="S-adenosyl-L-methionine-dependent methyltransferases"/>
    <property type="match status" value="1"/>
</dbReference>
<dbReference type="GO" id="GO:0032259">
    <property type="term" value="P:methylation"/>
    <property type="evidence" value="ECO:0007669"/>
    <property type="project" value="UniProtKB-KW"/>
</dbReference>
<reference evidence="4" key="1">
    <citation type="journal article" date="2024" name="Algal Res.">
        <title>Biochemical, toxicological and genomic investigation of a high-biomass producing Limnothrix strain isolated from Italian shallow drinking water reservoir.</title>
        <authorList>
            <person name="Simonazzi M."/>
            <person name="Shishido T.K."/>
            <person name="Delbaje E."/>
            <person name="Wahlsten M."/>
            <person name="Fewer D.P."/>
            <person name="Sivonen K."/>
            <person name="Pezzolesi L."/>
            <person name="Pistocchi R."/>
        </authorList>
    </citation>
    <scope>NUCLEOTIDE SEQUENCE [LARGE SCALE GENOMIC DNA]</scope>
    <source>
        <strain evidence="4">LRLZ20PSL1</strain>
    </source>
</reference>
<dbReference type="Pfam" id="PF08242">
    <property type="entry name" value="Methyltransf_12"/>
    <property type="match status" value="1"/>
</dbReference>
<feature type="domain" description="Methyltransferase type 12" evidence="1">
    <location>
        <begin position="49"/>
        <end position="148"/>
    </location>
</feature>
<dbReference type="EMBL" id="JAZAQF010000012">
    <property type="protein sequence ID" value="MFG3816396.1"/>
    <property type="molecule type" value="Genomic_DNA"/>
</dbReference>